<dbReference type="EMBL" id="CM008054">
    <property type="protein sequence ID" value="PVH31130.1"/>
    <property type="molecule type" value="Genomic_DNA"/>
</dbReference>
<proteinExistence type="predicted"/>
<gene>
    <name evidence="1" type="ORF">PAHAL_9G062900</name>
</gene>
<dbReference type="Gramene" id="PVH31130">
    <property type="protein sequence ID" value="PVH31130"/>
    <property type="gene ID" value="PAHAL_9G062900"/>
</dbReference>
<organism evidence="1">
    <name type="scientific">Panicum hallii</name>
    <dbReference type="NCBI Taxonomy" id="206008"/>
    <lineage>
        <taxon>Eukaryota</taxon>
        <taxon>Viridiplantae</taxon>
        <taxon>Streptophyta</taxon>
        <taxon>Embryophyta</taxon>
        <taxon>Tracheophyta</taxon>
        <taxon>Spermatophyta</taxon>
        <taxon>Magnoliopsida</taxon>
        <taxon>Liliopsida</taxon>
        <taxon>Poales</taxon>
        <taxon>Poaceae</taxon>
        <taxon>PACMAD clade</taxon>
        <taxon>Panicoideae</taxon>
        <taxon>Panicodae</taxon>
        <taxon>Paniceae</taxon>
        <taxon>Panicinae</taxon>
        <taxon>Panicum</taxon>
        <taxon>Panicum sect. Panicum</taxon>
    </lineage>
</organism>
<dbReference type="Proteomes" id="UP000243499">
    <property type="component" value="Chromosome 9"/>
</dbReference>
<dbReference type="AlphaFoldDB" id="A0A2T8I0D5"/>
<accession>A0A2T8I0D5</accession>
<evidence type="ECO:0000313" key="1">
    <source>
        <dbReference type="EMBL" id="PVH31130.1"/>
    </source>
</evidence>
<sequence>MGDRIWITDSRIRTGRGPLILEEDSARPAMPLVCRVADKELELADSNDAATARNFLVSFFHCISTLLIRRLLQSLLTNDDPFRNIQGLITSSHQPHSMFCLLYPSTKCNALKI</sequence>
<name>A0A2T8I0D5_9POAL</name>
<protein>
    <submittedName>
        <fullName evidence="1">Uncharacterized protein</fullName>
    </submittedName>
</protein>
<reference evidence="1" key="1">
    <citation type="submission" date="2018-04" db="EMBL/GenBank/DDBJ databases">
        <title>WGS assembly of Panicum hallii.</title>
        <authorList>
            <person name="Lovell J."/>
            <person name="Jenkins J."/>
            <person name="Lowry D."/>
            <person name="Mamidi S."/>
            <person name="Sreedasyam A."/>
            <person name="Weng X."/>
            <person name="Barry K."/>
            <person name="Bonette J."/>
            <person name="Campitelli B."/>
            <person name="Daum C."/>
            <person name="Gordon S."/>
            <person name="Gould B."/>
            <person name="Lipzen A."/>
            <person name="Macqueen A."/>
            <person name="Palacio-Mejia J."/>
            <person name="Plott C."/>
            <person name="Shakirov E."/>
            <person name="Shu S."/>
            <person name="Yoshinaga Y."/>
            <person name="Zane M."/>
            <person name="Rokhsar D."/>
            <person name="Grimwood J."/>
            <person name="Schmutz J."/>
            <person name="Juenger T."/>
        </authorList>
    </citation>
    <scope>NUCLEOTIDE SEQUENCE [LARGE SCALE GENOMIC DNA]</scope>
    <source>
        <strain evidence="1">FIL2</strain>
    </source>
</reference>